<name>A0ACB9YL63_9PEZI</name>
<evidence type="ECO:0000313" key="2">
    <source>
        <dbReference type="Proteomes" id="UP001497700"/>
    </source>
</evidence>
<sequence length="392" mass="45157">MPSTFPASWYREPAFFQLERRAIFSKSWILISHSLQFDEPGKYVTYEIAGYPFFVIKDRTGQINAFLNVCRHRAFPILHEKSGKALALSCKYHGWSYGMKGNLAKAPRFDHVEGFDKSELSLWKLHTHIDTRGFLWVNLDASEKPTLSWEEQFGGVDKQDRLGDFDMNNYVYDHTWSMEGAFNWKTLIENYNECYHCPTAHPGLAPFFRNNKKMVYGLKKHYVEHLGAEGEKRSGHVSPTYMFPNASVTMTQKLFYMMSIVPVSATKSLMRYEVYRQKSVSPEDFKKEVDFFGQVEAEDKWLANGVQRNFNGDTYVTGPLHPDVEEGVSYVMKLVRNMIHAHADGEKQQKAEWWPARRTTKEAGANEDEVFCRDVCKSAAVEGGSSINVLAW</sequence>
<proteinExistence type="predicted"/>
<dbReference type="EMBL" id="MU393624">
    <property type="protein sequence ID" value="KAI4859595.1"/>
    <property type="molecule type" value="Genomic_DNA"/>
</dbReference>
<gene>
    <name evidence="1" type="ORF">F4820DRAFT_466734</name>
</gene>
<organism evidence="1 2">
    <name type="scientific">Hypoxylon rubiginosum</name>
    <dbReference type="NCBI Taxonomy" id="110542"/>
    <lineage>
        <taxon>Eukaryota</taxon>
        <taxon>Fungi</taxon>
        <taxon>Dikarya</taxon>
        <taxon>Ascomycota</taxon>
        <taxon>Pezizomycotina</taxon>
        <taxon>Sordariomycetes</taxon>
        <taxon>Xylariomycetidae</taxon>
        <taxon>Xylariales</taxon>
        <taxon>Hypoxylaceae</taxon>
        <taxon>Hypoxylon</taxon>
    </lineage>
</organism>
<comment type="caution">
    <text evidence="1">The sequence shown here is derived from an EMBL/GenBank/DDBJ whole genome shotgun (WGS) entry which is preliminary data.</text>
</comment>
<evidence type="ECO:0000313" key="1">
    <source>
        <dbReference type="EMBL" id="KAI4859595.1"/>
    </source>
</evidence>
<reference evidence="1 2" key="1">
    <citation type="journal article" date="2022" name="New Phytol.">
        <title>Ecological generalism drives hyperdiversity of secondary metabolite gene clusters in xylarialean endophytes.</title>
        <authorList>
            <person name="Franco M.E.E."/>
            <person name="Wisecaver J.H."/>
            <person name="Arnold A.E."/>
            <person name="Ju Y.M."/>
            <person name="Slot J.C."/>
            <person name="Ahrendt S."/>
            <person name="Moore L.P."/>
            <person name="Eastman K.E."/>
            <person name="Scott K."/>
            <person name="Konkel Z."/>
            <person name="Mondo S.J."/>
            <person name="Kuo A."/>
            <person name="Hayes R.D."/>
            <person name="Haridas S."/>
            <person name="Andreopoulos B."/>
            <person name="Riley R."/>
            <person name="LaButti K."/>
            <person name="Pangilinan J."/>
            <person name="Lipzen A."/>
            <person name="Amirebrahimi M."/>
            <person name="Yan J."/>
            <person name="Adam C."/>
            <person name="Keymanesh K."/>
            <person name="Ng V."/>
            <person name="Louie K."/>
            <person name="Northen T."/>
            <person name="Drula E."/>
            <person name="Henrissat B."/>
            <person name="Hsieh H.M."/>
            <person name="Youens-Clark K."/>
            <person name="Lutzoni F."/>
            <person name="Miadlikowska J."/>
            <person name="Eastwood D.C."/>
            <person name="Hamelin R.C."/>
            <person name="Grigoriev I.V."/>
            <person name="U'Ren J.M."/>
        </authorList>
    </citation>
    <scope>NUCLEOTIDE SEQUENCE [LARGE SCALE GENOMIC DNA]</scope>
    <source>
        <strain evidence="1 2">CBS 119005</strain>
    </source>
</reference>
<dbReference type="Proteomes" id="UP001497700">
    <property type="component" value="Unassembled WGS sequence"/>
</dbReference>
<keyword evidence="2" id="KW-1185">Reference proteome</keyword>
<accession>A0ACB9YL63</accession>
<protein>
    <submittedName>
        <fullName evidence="1">Rieske [2Fe-2S] iron-sulfur domain-containing protein</fullName>
    </submittedName>
</protein>